<accession>A0A418B3P2</accession>
<evidence type="ECO:0000313" key="3">
    <source>
        <dbReference type="Proteomes" id="UP000285060"/>
    </source>
</evidence>
<dbReference type="Proteomes" id="UP000285060">
    <property type="component" value="Unassembled WGS sequence"/>
</dbReference>
<gene>
    <name evidence="2" type="ORF">DYB32_002369</name>
</gene>
<proteinExistence type="predicted"/>
<feature type="region of interest" description="Disordered" evidence="1">
    <location>
        <begin position="184"/>
        <end position="230"/>
    </location>
</feature>
<feature type="compositionally biased region" description="Basic and acidic residues" evidence="1">
    <location>
        <begin position="133"/>
        <end position="142"/>
    </location>
</feature>
<name>A0A418B3P2_9STRA</name>
<organism evidence="2 3">
    <name type="scientific">Aphanomyces invadans</name>
    <dbReference type="NCBI Taxonomy" id="157072"/>
    <lineage>
        <taxon>Eukaryota</taxon>
        <taxon>Sar</taxon>
        <taxon>Stramenopiles</taxon>
        <taxon>Oomycota</taxon>
        <taxon>Saprolegniomycetes</taxon>
        <taxon>Saprolegniales</taxon>
        <taxon>Verrucalvaceae</taxon>
        <taxon>Aphanomyces</taxon>
    </lineage>
</organism>
<feature type="compositionally biased region" description="Basic and acidic residues" evidence="1">
    <location>
        <begin position="80"/>
        <end position="98"/>
    </location>
</feature>
<comment type="caution">
    <text evidence="2">The sequence shown here is derived from an EMBL/GenBank/DDBJ whole genome shotgun (WGS) entry which is preliminary data.</text>
</comment>
<dbReference type="EMBL" id="QUSY01000121">
    <property type="protein sequence ID" value="RHY32649.1"/>
    <property type="molecule type" value="Genomic_DNA"/>
</dbReference>
<feature type="compositionally biased region" description="Basic residues" evidence="1">
    <location>
        <begin position="121"/>
        <end position="131"/>
    </location>
</feature>
<feature type="region of interest" description="Disordered" evidence="1">
    <location>
        <begin position="80"/>
        <end position="142"/>
    </location>
</feature>
<dbReference type="AlphaFoldDB" id="A0A418B3P2"/>
<evidence type="ECO:0000256" key="1">
    <source>
        <dbReference type="SAM" id="MobiDB-lite"/>
    </source>
</evidence>
<dbReference type="VEuPathDB" id="FungiDB:H310_00249"/>
<evidence type="ECO:0008006" key="4">
    <source>
        <dbReference type="Google" id="ProtNLM"/>
    </source>
</evidence>
<keyword evidence="3" id="KW-1185">Reference proteome</keyword>
<sequence length="610" mass="68705">MPSDAHVRRCFRYLSKEFEADDVYAEFQQVDVDGKGHLKRSYHSSSVHIYSDVDSVAETFERSKKEVNYTQFCHELQEYKEEHAKSKGESSKTNDKHNPTRKSYSIDAATEDECSDDSSRRGRSRKQHGNAKHGNDSDDLTKRTASIRHKILHGVKRTAASAAKHGFDSIRDLLLHQDRTGEGTLDEKVFVGTPPQEASTSGDDDISPPPRRASSSNSPSKKQLDQPHLGSDVLNLERDLKLFMTQRVPKTIDGVTRVACCHVPKSIFTGAEKFVEACELYDPLETGGLAEDGENVTHTSWGLNAGIHRAGYEKVLAFCGLTVTRAQLRSYAFDRRYGQHLATVRNHKHLKTILQRLAMDPNRDAMAHLTQFRQQMEKFDARVTGVPTGIISKKDFIACVTSHNSLRWPKQDTEALLPLFIDPSKATKHKDVRLMDFLRMLKDSCASSDSMPDQIPCHCTDNLSNASKMDRLHDKLYEFLHDHSRGVGTRGRDIAEHTFESADKMRHGTSATVSGYLTERGKKPRSQWHFDVPVQRTKSPRHHPNSVDVGSMCVGTYLADHATAQERENFEAILATFRKMQLEPVESSVTSSQLVYHLGPVLKASLQFFT</sequence>
<evidence type="ECO:0000313" key="2">
    <source>
        <dbReference type="EMBL" id="RHY32649.1"/>
    </source>
</evidence>
<reference evidence="2 3" key="1">
    <citation type="submission" date="2018-08" db="EMBL/GenBank/DDBJ databases">
        <title>Aphanomyces genome sequencing and annotation.</title>
        <authorList>
            <person name="Minardi D."/>
            <person name="Oidtmann B."/>
            <person name="Van Der Giezen M."/>
            <person name="Studholme D.J."/>
        </authorList>
    </citation>
    <scope>NUCLEOTIDE SEQUENCE [LARGE SCALE GENOMIC DNA]</scope>
    <source>
        <strain evidence="2 3">NJM0002</strain>
    </source>
</reference>
<protein>
    <recommendedName>
        <fullName evidence="4">EF-hand domain-containing protein</fullName>
    </recommendedName>
</protein>